<evidence type="ECO:0000256" key="4">
    <source>
        <dbReference type="ARBA" id="ARBA00022575"/>
    </source>
</evidence>
<dbReference type="PROSITE" id="PS51384">
    <property type="entry name" value="FAD_FR"/>
    <property type="match status" value="1"/>
</dbReference>
<dbReference type="SUPFAM" id="SSF52343">
    <property type="entry name" value="Ferredoxin reductase-like, C-terminal NADP-linked domain"/>
    <property type="match status" value="1"/>
</dbReference>
<comment type="catalytic activity">
    <reaction evidence="12">
        <text>2 nitric oxide + NADH + 2 O2 = 2 nitrate + NAD(+) + H(+)</text>
        <dbReference type="Rhea" id="RHEA:19469"/>
        <dbReference type="ChEBI" id="CHEBI:15378"/>
        <dbReference type="ChEBI" id="CHEBI:15379"/>
        <dbReference type="ChEBI" id="CHEBI:16480"/>
        <dbReference type="ChEBI" id="CHEBI:17632"/>
        <dbReference type="ChEBI" id="CHEBI:57540"/>
        <dbReference type="ChEBI" id="CHEBI:57945"/>
        <dbReference type="EC" id="1.14.12.17"/>
    </reaction>
</comment>
<comment type="similarity">
    <text evidence="2">In the C-terminal section; belongs to the flavoprotein pyridine nucleotide cytochrome reductase family.</text>
</comment>
<comment type="similarity">
    <text evidence="14">Belongs to the globin family.</text>
</comment>
<comment type="cofactor">
    <cofactor evidence="1">
        <name>heme b</name>
        <dbReference type="ChEBI" id="CHEBI:60344"/>
    </cofactor>
</comment>
<evidence type="ECO:0000256" key="13">
    <source>
        <dbReference type="ARBA" id="ARBA00049433"/>
    </source>
</evidence>
<evidence type="ECO:0000256" key="10">
    <source>
        <dbReference type="ARBA" id="ARBA00023027"/>
    </source>
</evidence>
<dbReference type="PRINTS" id="PR00406">
    <property type="entry name" value="CYTB5RDTASE"/>
</dbReference>
<sequence length="407" mass="44779">MLTADQLSTIKATVPVLEEGGEALTRHFYQRMFRENPEVLAFFNPAHQHTGGQQRALAAAICAYAKHIENPSVLAGAVELIAQKHASLGIQAHHYPIVGSNLLASIKEVLGGSATPAVIDAWAAAYNQLADLFIAREQKIYTEQKAEHGWNGFKRFIVKQREQASDNIVSLYLAAEDGQALQPHLPGQYITLRITPKDGTPMMRNYSLSNPAGSEYYRISVKHEVATTPATPDGVCSSFVHHQLQVGDVVELAPPCGEFTLQAPLHAEGPLVFIAGGVGITPILSMLHSALAQHPDREIIFIQCAINGNVRAFSDELATLQNKYTNLKTHLRLSEPNATDREQQVHNSEGFIDQELFDKLIGERQSEFYLCGPTPMLSHVWHLLKARHVADCDIHYEFFGPAAELAA</sequence>
<dbReference type="InterPro" id="IPR001433">
    <property type="entry name" value="OxRdtase_FAD/NAD-bd"/>
</dbReference>
<evidence type="ECO:0000256" key="14">
    <source>
        <dbReference type="RuleBase" id="RU000356"/>
    </source>
</evidence>
<evidence type="ECO:0000256" key="12">
    <source>
        <dbReference type="ARBA" id="ARBA00048649"/>
    </source>
</evidence>
<comment type="caution">
    <text evidence="17">The sequence shown here is derived from an EMBL/GenBank/DDBJ whole genome shotgun (WGS) entry which is preliminary data.</text>
</comment>
<dbReference type="Pfam" id="PF00970">
    <property type="entry name" value="FAD_binding_6"/>
    <property type="match status" value="1"/>
</dbReference>
<dbReference type="Gene3D" id="3.40.50.80">
    <property type="entry name" value="Nucleotide-binding domain of ferredoxin-NADP reductase (FNR) module"/>
    <property type="match status" value="1"/>
</dbReference>
<protein>
    <recommendedName>
        <fullName evidence="3">nitric oxide dioxygenase</fullName>
        <ecNumber evidence="3">1.14.12.17</ecNumber>
    </recommendedName>
</protein>
<reference evidence="17 18" key="1">
    <citation type="submission" date="2023-12" db="EMBL/GenBank/DDBJ databases">
        <title>Denitrificimonas halotolerans sp. nov.,a novel species isolated from landfill leachate.</title>
        <authorList>
            <person name="Wang S."/>
        </authorList>
    </citation>
    <scope>NUCLEOTIDE SEQUENCE [LARGE SCALE GENOMIC DNA]</scope>
    <source>
        <strain evidence="17 18">JX-1</strain>
    </source>
</reference>
<dbReference type="PANTHER" id="PTHR43396:SF3">
    <property type="entry name" value="FLAVOHEMOPROTEIN"/>
    <property type="match status" value="1"/>
</dbReference>
<keyword evidence="8" id="KW-0521">NADP</keyword>
<gene>
    <name evidence="17" type="primary">hmpA</name>
    <name evidence="17" type="ORF">TOI97_04120</name>
</gene>
<proteinExistence type="inferred from homology"/>
<dbReference type="CDD" id="cd06184">
    <property type="entry name" value="flavohem_like_fad_nad_binding"/>
    <property type="match status" value="1"/>
</dbReference>
<dbReference type="SUPFAM" id="SSF63380">
    <property type="entry name" value="Riboflavin synthase domain-like"/>
    <property type="match status" value="1"/>
</dbReference>
<keyword evidence="7" id="KW-0479">Metal-binding</keyword>
<feature type="domain" description="Globin" evidence="15">
    <location>
        <begin position="1"/>
        <end position="138"/>
    </location>
</feature>
<evidence type="ECO:0000256" key="8">
    <source>
        <dbReference type="ARBA" id="ARBA00022857"/>
    </source>
</evidence>
<dbReference type="SUPFAM" id="SSF46458">
    <property type="entry name" value="Globin-like"/>
    <property type="match status" value="1"/>
</dbReference>
<evidence type="ECO:0000256" key="2">
    <source>
        <dbReference type="ARBA" id="ARBA00006401"/>
    </source>
</evidence>
<evidence type="ECO:0000256" key="3">
    <source>
        <dbReference type="ARBA" id="ARBA00012229"/>
    </source>
</evidence>
<accession>A0ABU5GPG3</accession>
<dbReference type="RefSeq" id="WP_321552854.1">
    <property type="nucleotide sequence ID" value="NZ_JAXIVU010000003.1"/>
</dbReference>
<evidence type="ECO:0000256" key="6">
    <source>
        <dbReference type="ARBA" id="ARBA00022621"/>
    </source>
</evidence>
<name>A0ABU5GPG3_9GAMM</name>
<organism evidence="17 18">
    <name type="scientific">Denitrificimonas halotolerans</name>
    <dbReference type="NCBI Taxonomy" id="3098930"/>
    <lineage>
        <taxon>Bacteria</taxon>
        <taxon>Pseudomonadati</taxon>
        <taxon>Pseudomonadota</taxon>
        <taxon>Gammaproteobacteria</taxon>
        <taxon>Pseudomonadales</taxon>
        <taxon>Pseudomonadaceae</taxon>
        <taxon>Denitrificimonas</taxon>
    </lineage>
</organism>
<keyword evidence="14" id="KW-0813">Transport</keyword>
<dbReference type="InterPro" id="IPR008333">
    <property type="entry name" value="Cbr1-like_FAD-bd_dom"/>
</dbReference>
<keyword evidence="4" id="KW-0216">Detoxification</keyword>
<keyword evidence="18" id="KW-1185">Reference proteome</keyword>
<dbReference type="PANTHER" id="PTHR43396">
    <property type="entry name" value="FLAVOHEMOPROTEIN"/>
    <property type="match status" value="1"/>
</dbReference>
<dbReference type="Gene3D" id="1.10.490.10">
    <property type="entry name" value="Globins"/>
    <property type="match status" value="1"/>
</dbReference>
<dbReference type="InterPro" id="IPR039261">
    <property type="entry name" value="FNR_nucleotide-bd"/>
</dbReference>
<evidence type="ECO:0000256" key="11">
    <source>
        <dbReference type="ARBA" id="ARBA00025094"/>
    </source>
</evidence>
<dbReference type="PROSITE" id="PS01033">
    <property type="entry name" value="GLOBIN"/>
    <property type="match status" value="1"/>
</dbReference>
<keyword evidence="10" id="KW-0520">NAD</keyword>
<comment type="catalytic activity">
    <reaction evidence="13">
        <text>2 nitric oxide + NADPH + 2 O2 = 2 nitrate + NADP(+) + H(+)</text>
        <dbReference type="Rhea" id="RHEA:19465"/>
        <dbReference type="ChEBI" id="CHEBI:15378"/>
        <dbReference type="ChEBI" id="CHEBI:15379"/>
        <dbReference type="ChEBI" id="CHEBI:16480"/>
        <dbReference type="ChEBI" id="CHEBI:17632"/>
        <dbReference type="ChEBI" id="CHEBI:57783"/>
        <dbReference type="ChEBI" id="CHEBI:58349"/>
        <dbReference type="EC" id="1.14.12.17"/>
    </reaction>
</comment>
<feature type="domain" description="FAD-binding FR-type" evidence="16">
    <location>
        <begin position="151"/>
        <end position="262"/>
    </location>
</feature>
<keyword evidence="9" id="KW-0408">Iron</keyword>
<evidence type="ECO:0000256" key="5">
    <source>
        <dbReference type="ARBA" id="ARBA00022617"/>
    </source>
</evidence>
<dbReference type="Gene3D" id="2.40.30.10">
    <property type="entry name" value="Translation factors"/>
    <property type="match status" value="1"/>
</dbReference>
<dbReference type="EMBL" id="JAXIVU010000003">
    <property type="protein sequence ID" value="MDY7218759.1"/>
    <property type="molecule type" value="Genomic_DNA"/>
</dbReference>
<dbReference type="EC" id="1.14.12.17" evidence="3"/>
<evidence type="ECO:0000256" key="7">
    <source>
        <dbReference type="ARBA" id="ARBA00022723"/>
    </source>
</evidence>
<evidence type="ECO:0000259" key="15">
    <source>
        <dbReference type="PROSITE" id="PS01033"/>
    </source>
</evidence>
<dbReference type="InterPro" id="IPR000971">
    <property type="entry name" value="Globin"/>
</dbReference>
<evidence type="ECO:0000313" key="18">
    <source>
        <dbReference type="Proteomes" id="UP001294570"/>
    </source>
</evidence>
<dbReference type="Pfam" id="PF00175">
    <property type="entry name" value="NAD_binding_1"/>
    <property type="match status" value="1"/>
</dbReference>
<dbReference type="InterPro" id="IPR017938">
    <property type="entry name" value="Riboflavin_synthase-like_b-brl"/>
</dbReference>
<dbReference type="InterPro" id="IPR009050">
    <property type="entry name" value="Globin-like_sf"/>
</dbReference>
<keyword evidence="17" id="KW-0560">Oxidoreductase</keyword>
<evidence type="ECO:0000256" key="1">
    <source>
        <dbReference type="ARBA" id="ARBA00001970"/>
    </source>
</evidence>
<keyword evidence="5 14" id="KW-0349">Heme</keyword>
<dbReference type="CDD" id="cd08922">
    <property type="entry name" value="FHb-globin"/>
    <property type="match status" value="1"/>
</dbReference>
<evidence type="ECO:0000313" key="17">
    <source>
        <dbReference type="EMBL" id="MDY7218759.1"/>
    </source>
</evidence>
<evidence type="ECO:0000259" key="16">
    <source>
        <dbReference type="PROSITE" id="PS51384"/>
    </source>
</evidence>
<dbReference type="NCBIfam" id="NF009805">
    <property type="entry name" value="PRK13289.1"/>
    <property type="match status" value="1"/>
</dbReference>
<dbReference type="InterPro" id="IPR017927">
    <property type="entry name" value="FAD-bd_FR_type"/>
</dbReference>
<dbReference type="GO" id="GO:0008941">
    <property type="term" value="F:nitric oxide dioxygenase NAD(P)H activity"/>
    <property type="evidence" value="ECO:0007669"/>
    <property type="project" value="UniProtKB-EC"/>
</dbReference>
<keyword evidence="6 14" id="KW-0561">Oxygen transport</keyword>
<dbReference type="InterPro" id="IPR012292">
    <property type="entry name" value="Globin/Proto"/>
</dbReference>
<dbReference type="Pfam" id="PF00042">
    <property type="entry name" value="Globin"/>
    <property type="match status" value="1"/>
</dbReference>
<dbReference type="Proteomes" id="UP001294570">
    <property type="component" value="Unassembled WGS sequence"/>
</dbReference>
<comment type="function">
    <text evidence="11">Is involved in NO detoxification in an aerobic process, termed nitric oxide dioxygenase (NOD) reaction that utilizes O(2) and NAD(P)H to convert NO to nitrate, which protects the bacterium from various noxious nitrogen compounds. Therefore, plays a central role in the inducible response to nitrosative stress.</text>
</comment>
<evidence type="ECO:0000256" key="9">
    <source>
        <dbReference type="ARBA" id="ARBA00023004"/>
    </source>
</evidence>